<dbReference type="InterPro" id="IPR036113">
    <property type="entry name" value="Asp/Glu-ADT_sf_sub_c"/>
</dbReference>
<dbReference type="NCBIfam" id="TIGR00135">
    <property type="entry name" value="gatC"/>
    <property type="match status" value="1"/>
</dbReference>
<dbReference type="EC" id="6.3.5.-" evidence="6"/>
<protein>
    <submittedName>
        <fullName evidence="6">Glutamyl-tRNA(Gln) amidotransferase subunit C</fullName>
        <ecNumber evidence="6">6.3.5.-</ecNumber>
    </submittedName>
</protein>
<name>A0A380WTN3_9FIRM</name>
<evidence type="ECO:0000313" key="7">
    <source>
        <dbReference type="Proteomes" id="UP000255124"/>
    </source>
</evidence>
<gene>
    <name evidence="6" type="primary">gatC_1</name>
    <name evidence="6" type="ORF">NCTC9810_00642</name>
</gene>
<dbReference type="EMBL" id="UFTA01000002">
    <property type="protein sequence ID" value="SUU92315.1"/>
    <property type="molecule type" value="Genomic_DNA"/>
</dbReference>
<comment type="function">
    <text evidence="3">Allows the formation of correctly charged Asn-tRNA(Asn) or Gln-tRNA(Gln) through the transamidation of misacylated Asp-tRNA(Asn) or Glu-tRNA(Gln) in organisms which lack either or both of asparaginyl-tRNA or glutaminyl-tRNA synthetases. The reaction takes place in the presence of glutamine and ATP through an activated phospho-Asp-tRNA(Asn) or phospho-Glu-tRNA(Gln).</text>
</comment>
<dbReference type="GO" id="GO:0016740">
    <property type="term" value="F:transferase activity"/>
    <property type="evidence" value="ECO:0007669"/>
    <property type="project" value="UniProtKB-KW"/>
</dbReference>
<dbReference type="InterPro" id="IPR003837">
    <property type="entry name" value="GatC"/>
</dbReference>
<proteinExistence type="inferred from homology"/>
<keyword evidence="6" id="KW-0436">Ligase</keyword>
<organism evidence="6 7">
    <name type="scientific">Anaerococcus octavius</name>
    <dbReference type="NCBI Taxonomy" id="54007"/>
    <lineage>
        <taxon>Bacteria</taxon>
        <taxon>Bacillati</taxon>
        <taxon>Bacillota</taxon>
        <taxon>Tissierellia</taxon>
        <taxon>Tissierellales</taxon>
        <taxon>Peptoniphilaceae</taxon>
        <taxon>Anaerococcus</taxon>
    </lineage>
</organism>
<evidence type="ECO:0000313" key="6">
    <source>
        <dbReference type="EMBL" id="SUU92315.1"/>
    </source>
</evidence>
<keyword evidence="6" id="KW-0808">Transferase</keyword>
<evidence type="ECO:0000256" key="4">
    <source>
        <dbReference type="ARBA" id="ARBA00047380"/>
    </source>
</evidence>
<dbReference type="OrthoDB" id="9813938at2"/>
<dbReference type="Pfam" id="PF02686">
    <property type="entry name" value="GatC"/>
    <property type="match status" value="1"/>
</dbReference>
<dbReference type="SUPFAM" id="SSF141000">
    <property type="entry name" value="Glu-tRNAGln amidotransferase C subunit"/>
    <property type="match status" value="1"/>
</dbReference>
<dbReference type="AlphaFoldDB" id="A0A380WTN3"/>
<dbReference type="Proteomes" id="UP000255124">
    <property type="component" value="Unassembled WGS sequence"/>
</dbReference>
<dbReference type="GO" id="GO:0050566">
    <property type="term" value="F:asparaginyl-tRNA synthase (glutamine-hydrolyzing) activity"/>
    <property type="evidence" value="ECO:0007669"/>
    <property type="project" value="RHEA"/>
</dbReference>
<evidence type="ECO:0000256" key="2">
    <source>
        <dbReference type="ARBA" id="ARBA00011123"/>
    </source>
</evidence>
<evidence type="ECO:0000256" key="3">
    <source>
        <dbReference type="ARBA" id="ARBA00024799"/>
    </source>
</evidence>
<dbReference type="RefSeq" id="WP_115595152.1">
    <property type="nucleotide sequence ID" value="NZ_JBHWQV010000039.1"/>
</dbReference>
<comment type="similarity">
    <text evidence="1">Belongs to the GatC family.</text>
</comment>
<comment type="catalytic activity">
    <reaction evidence="4">
        <text>L-aspartyl-tRNA(Asn) + L-glutamine + ATP + H2O = L-asparaginyl-tRNA(Asn) + L-glutamate + ADP + phosphate + 2 H(+)</text>
        <dbReference type="Rhea" id="RHEA:14513"/>
        <dbReference type="Rhea" id="RHEA-COMP:9674"/>
        <dbReference type="Rhea" id="RHEA-COMP:9677"/>
        <dbReference type="ChEBI" id="CHEBI:15377"/>
        <dbReference type="ChEBI" id="CHEBI:15378"/>
        <dbReference type="ChEBI" id="CHEBI:29985"/>
        <dbReference type="ChEBI" id="CHEBI:30616"/>
        <dbReference type="ChEBI" id="CHEBI:43474"/>
        <dbReference type="ChEBI" id="CHEBI:58359"/>
        <dbReference type="ChEBI" id="CHEBI:78515"/>
        <dbReference type="ChEBI" id="CHEBI:78516"/>
        <dbReference type="ChEBI" id="CHEBI:456216"/>
    </reaction>
</comment>
<sequence>MQAKEVEKIYSLSNLNLEGKDVEDLSNKFNIVIDFIEDIFDVDTENIKMTESIDAHKAVFREDEAKESSSRDDALKNAPDREFGYFRLDWNL</sequence>
<dbReference type="PANTHER" id="PTHR15004">
    <property type="entry name" value="GLUTAMYL-TRNA(GLN) AMIDOTRANSFERASE SUBUNIT C, MITOCHONDRIAL"/>
    <property type="match status" value="1"/>
</dbReference>
<reference evidence="6 7" key="1">
    <citation type="submission" date="2018-06" db="EMBL/GenBank/DDBJ databases">
        <authorList>
            <consortium name="Pathogen Informatics"/>
            <person name="Doyle S."/>
        </authorList>
    </citation>
    <scope>NUCLEOTIDE SEQUENCE [LARGE SCALE GENOMIC DNA]</scope>
    <source>
        <strain evidence="6 7">NCTC9810</strain>
    </source>
</reference>
<dbReference type="PANTHER" id="PTHR15004:SF0">
    <property type="entry name" value="GLUTAMYL-TRNA(GLN) AMIDOTRANSFERASE SUBUNIT C, MITOCHONDRIAL"/>
    <property type="match status" value="1"/>
</dbReference>
<accession>A0A380WTN3</accession>
<dbReference type="GO" id="GO:0070681">
    <property type="term" value="P:glutaminyl-tRNAGln biosynthesis via transamidation"/>
    <property type="evidence" value="ECO:0007669"/>
    <property type="project" value="TreeGrafter"/>
</dbReference>
<comment type="subunit">
    <text evidence="2">Heterotrimer of A, B and C subunits.</text>
</comment>
<dbReference type="GO" id="GO:0006450">
    <property type="term" value="P:regulation of translational fidelity"/>
    <property type="evidence" value="ECO:0007669"/>
    <property type="project" value="InterPro"/>
</dbReference>
<evidence type="ECO:0000256" key="1">
    <source>
        <dbReference type="ARBA" id="ARBA00010757"/>
    </source>
</evidence>
<evidence type="ECO:0000256" key="5">
    <source>
        <dbReference type="ARBA" id="ARBA00047913"/>
    </source>
</evidence>
<comment type="catalytic activity">
    <reaction evidence="5">
        <text>L-glutamyl-tRNA(Gln) + L-glutamine + ATP + H2O = L-glutaminyl-tRNA(Gln) + L-glutamate + ADP + phosphate + H(+)</text>
        <dbReference type="Rhea" id="RHEA:17521"/>
        <dbReference type="Rhea" id="RHEA-COMP:9681"/>
        <dbReference type="Rhea" id="RHEA-COMP:9684"/>
        <dbReference type="ChEBI" id="CHEBI:15377"/>
        <dbReference type="ChEBI" id="CHEBI:15378"/>
        <dbReference type="ChEBI" id="CHEBI:29985"/>
        <dbReference type="ChEBI" id="CHEBI:30616"/>
        <dbReference type="ChEBI" id="CHEBI:43474"/>
        <dbReference type="ChEBI" id="CHEBI:58359"/>
        <dbReference type="ChEBI" id="CHEBI:78520"/>
        <dbReference type="ChEBI" id="CHEBI:78521"/>
        <dbReference type="ChEBI" id="CHEBI:456216"/>
    </reaction>
</comment>
<dbReference type="GO" id="GO:0050567">
    <property type="term" value="F:glutaminyl-tRNA synthase (glutamine-hydrolyzing) activity"/>
    <property type="evidence" value="ECO:0007669"/>
    <property type="project" value="RHEA"/>
</dbReference>